<dbReference type="CDD" id="cd19079">
    <property type="entry name" value="AKR_EcYajO-like"/>
    <property type="match status" value="1"/>
</dbReference>
<feature type="domain" description="NADP-dependent oxidoreductase" evidence="2">
    <location>
        <begin position="22"/>
        <end position="317"/>
    </location>
</feature>
<dbReference type="InterPro" id="IPR050523">
    <property type="entry name" value="AKR_Detox_Biosynth"/>
</dbReference>
<dbReference type="GO" id="GO:0005829">
    <property type="term" value="C:cytosol"/>
    <property type="evidence" value="ECO:0007669"/>
    <property type="project" value="TreeGrafter"/>
</dbReference>
<organism evidence="3 4">
    <name type="scientific">Lactobacillus hamsteri DSM 5661 = JCM 6256</name>
    <dbReference type="NCBI Taxonomy" id="1423754"/>
    <lineage>
        <taxon>Bacteria</taxon>
        <taxon>Bacillati</taxon>
        <taxon>Bacillota</taxon>
        <taxon>Bacilli</taxon>
        <taxon>Lactobacillales</taxon>
        <taxon>Lactobacillaceae</taxon>
        <taxon>Lactobacillus</taxon>
    </lineage>
</organism>
<dbReference type="RefSeq" id="WP_025080584.1">
    <property type="nucleotide sequence ID" value="NZ_AZGI01000011.1"/>
</dbReference>
<evidence type="ECO:0000313" key="3">
    <source>
        <dbReference type="EMBL" id="KRM40714.1"/>
    </source>
</evidence>
<keyword evidence="1" id="KW-0560">Oxidoreductase</keyword>
<proteinExistence type="predicted"/>
<dbReference type="InterPro" id="IPR036812">
    <property type="entry name" value="NAD(P)_OxRdtase_dom_sf"/>
</dbReference>
<dbReference type="STRING" id="1423754.FC39_GL000198"/>
<dbReference type="PATRIC" id="fig|1423754.3.peg.209"/>
<dbReference type="Proteomes" id="UP000051223">
    <property type="component" value="Unassembled WGS sequence"/>
</dbReference>
<dbReference type="Gene3D" id="3.20.20.100">
    <property type="entry name" value="NADP-dependent oxidoreductase domain"/>
    <property type="match status" value="1"/>
</dbReference>
<accession>A0A0R1YEG9</accession>
<reference evidence="3 4" key="1">
    <citation type="journal article" date="2015" name="Genome Announc.">
        <title>Expanding the biotechnology potential of lactobacilli through comparative genomics of 213 strains and associated genera.</title>
        <authorList>
            <person name="Sun Z."/>
            <person name="Harris H.M."/>
            <person name="McCann A."/>
            <person name="Guo C."/>
            <person name="Argimon S."/>
            <person name="Zhang W."/>
            <person name="Yang X."/>
            <person name="Jeffery I.B."/>
            <person name="Cooney J.C."/>
            <person name="Kagawa T.F."/>
            <person name="Liu W."/>
            <person name="Song Y."/>
            <person name="Salvetti E."/>
            <person name="Wrobel A."/>
            <person name="Rasinkangas P."/>
            <person name="Parkhill J."/>
            <person name="Rea M.C."/>
            <person name="O'Sullivan O."/>
            <person name="Ritari J."/>
            <person name="Douillard F.P."/>
            <person name="Paul Ross R."/>
            <person name="Yang R."/>
            <person name="Briner A.E."/>
            <person name="Felis G.E."/>
            <person name="de Vos W.M."/>
            <person name="Barrangou R."/>
            <person name="Klaenhammer T.R."/>
            <person name="Caufield P.W."/>
            <person name="Cui Y."/>
            <person name="Zhang H."/>
            <person name="O'Toole P.W."/>
        </authorList>
    </citation>
    <scope>NUCLEOTIDE SEQUENCE [LARGE SCALE GENOMIC DNA]</scope>
    <source>
        <strain evidence="3 4">DSM 5661</strain>
    </source>
</reference>
<evidence type="ECO:0000256" key="1">
    <source>
        <dbReference type="ARBA" id="ARBA00023002"/>
    </source>
</evidence>
<dbReference type="Pfam" id="PF00248">
    <property type="entry name" value="Aldo_ket_red"/>
    <property type="match status" value="1"/>
</dbReference>
<dbReference type="InterPro" id="IPR023210">
    <property type="entry name" value="NADP_OxRdtase_dom"/>
</dbReference>
<protein>
    <submittedName>
        <fullName evidence="3">Aldo keto reductase family oxidoreductase</fullName>
    </submittedName>
</protein>
<dbReference type="InterPro" id="IPR020471">
    <property type="entry name" value="AKR"/>
</dbReference>
<dbReference type="FunFam" id="3.20.20.100:FF:000004">
    <property type="entry name" value="Oxidoreductase, aldo/keto reductase"/>
    <property type="match status" value="1"/>
</dbReference>
<dbReference type="SUPFAM" id="SSF51430">
    <property type="entry name" value="NAD(P)-linked oxidoreductase"/>
    <property type="match status" value="1"/>
</dbReference>
<sequence>MKYNNLGNSDLKVSQFALGCMGFGKGSGNGVNDRSWTVGQEQADQVIQKALDLGLNFFDTAPAYQAGASERILGNAINKFADRDKVVIATKFATRTQDEIDNHISGKEHVINSLNQSLKNLNMDYVDLYIYHIWDWLTPMEEIAEGLNEVVKQGKARYIGISNAYAWQIAQMNNYMKAKGYPQFISIQDHYNLIYREDERELFTFAHEDNLGITPYSPLASGRLAHPFGTQTARRKQDLFSEKDKYGRYTQIDKPIIDRVEEIAEKHNVPMAAVSLAWLKTKVTAPIVGATKVHHLEALEKALELNLTDQEISHLEEPYQVHDLEGVMADNRNRENNWQNYLKKH</sequence>
<dbReference type="EMBL" id="AZGI01000011">
    <property type="protein sequence ID" value="KRM40714.1"/>
    <property type="molecule type" value="Genomic_DNA"/>
</dbReference>
<name>A0A0R1YEG9_9LACO</name>
<keyword evidence="4" id="KW-1185">Reference proteome</keyword>
<comment type="caution">
    <text evidence="3">The sequence shown here is derived from an EMBL/GenBank/DDBJ whole genome shotgun (WGS) entry which is preliminary data.</text>
</comment>
<dbReference type="PANTHER" id="PTHR43364:SF4">
    <property type="entry name" value="NAD(P)-LINKED OXIDOREDUCTASE SUPERFAMILY PROTEIN"/>
    <property type="match status" value="1"/>
</dbReference>
<gene>
    <name evidence="3" type="ORF">FC39_GL000198</name>
</gene>
<dbReference type="eggNOG" id="COG0667">
    <property type="taxonomic scope" value="Bacteria"/>
</dbReference>
<dbReference type="AlphaFoldDB" id="A0A0R1YEG9"/>
<evidence type="ECO:0000259" key="2">
    <source>
        <dbReference type="Pfam" id="PF00248"/>
    </source>
</evidence>
<evidence type="ECO:0000313" key="4">
    <source>
        <dbReference type="Proteomes" id="UP000051223"/>
    </source>
</evidence>
<dbReference type="PRINTS" id="PR00069">
    <property type="entry name" value="ALDKETRDTASE"/>
</dbReference>
<dbReference type="GO" id="GO:0016491">
    <property type="term" value="F:oxidoreductase activity"/>
    <property type="evidence" value="ECO:0007669"/>
    <property type="project" value="UniProtKB-KW"/>
</dbReference>
<dbReference type="PANTHER" id="PTHR43364">
    <property type="entry name" value="NADH-SPECIFIC METHYLGLYOXAL REDUCTASE-RELATED"/>
    <property type="match status" value="1"/>
</dbReference>
<dbReference type="OrthoDB" id="9773828at2"/>